<keyword evidence="4" id="KW-0804">Transcription</keyword>
<feature type="domain" description="RNA polymerase sigma-70 region 2" evidence="5">
    <location>
        <begin position="43"/>
        <end position="111"/>
    </location>
</feature>
<dbReference type="SUPFAM" id="SSF88946">
    <property type="entry name" value="Sigma2 domain of RNA polymerase sigma factors"/>
    <property type="match status" value="1"/>
</dbReference>
<accession>A0ABP8VVE7</accession>
<dbReference type="EMBL" id="BAABIM010000001">
    <property type="protein sequence ID" value="GAA4672006.1"/>
    <property type="molecule type" value="Genomic_DNA"/>
</dbReference>
<gene>
    <name evidence="7" type="ORF">GCM10023226_05860</name>
</gene>
<evidence type="ECO:0000259" key="5">
    <source>
        <dbReference type="Pfam" id="PF04542"/>
    </source>
</evidence>
<reference evidence="8" key="1">
    <citation type="journal article" date="2019" name="Int. J. Syst. Evol. Microbiol.">
        <title>The Global Catalogue of Microorganisms (GCM) 10K type strain sequencing project: providing services to taxonomists for standard genome sequencing and annotation.</title>
        <authorList>
            <consortium name="The Broad Institute Genomics Platform"/>
            <consortium name="The Broad Institute Genome Sequencing Center for Infectious Disease"/>
            <person name="Wu L."/>
            <person name="Ma J."/>
        </authorList>
    </citation>
    <scope>NUCLEOTIDE SEQUENCE [LARGE SCALE GENOMIC DNA]</scope>
    <source>
        <strain evidence="8">JCM 18127</strain>
    </source>
</reference>
<evidence type="ECO:0000313" key="7">
    <source>
        <dbReference type="EMBL" id="GAA4672006.1"/>
    </source>
</evidence>
<keyword evidence="8" id="KW-1185">Reference proteome</keyword>
<name>A0ABP8VVE7_9ACTN</name>
<dbReference type="Proteomes" id="UP001500621">
    <property type="component" value="Unassembled WGS sequence"/>
</dbReference>
<dbReference type="InterPro" id="IPR014284">
    <property type="entry name" value="RNA_pol_sigma-70_dom"/>
</dbReference>
<dbReference type="InterPro" id="IPR039425">
    <property type="entry name" value="RNA_pol_sigma-70-like"/>
</dbReference>
<dbReference type="InterPro" id="IPR007627">
    <property type="entry name" value="RNA_pol_sigma70_r2"/>
</dbReference>
<feature type="domain" description="RNA polymerase sigma factor 70 region 4 type 2" evidence="6">
    <location>
        <begin position="141"/>
        <end position="193"/>
    </location>
</feature>
<dbReference type="InterPro" id="IPR036388">
    <property type="entry name" value="WH-like_DNA-bd_sf"/>
</dbReference>
<protein>
    <submittedName>
        <fullName evidence="7">Sigma-70 family RNA polymerase sigma factor</fullName>
    </submittedName>
</protein>
<dbReference type="InterPro" id="IPR013324">
    <property type="entry name" value="RNA_pol_sigma_r3/r4-like"/>
</dbReference>
<dbReference type="PANTHER" id="PTHR43133">
    <property type="entry name" value="RNA POLYMERASE ECF-TYPE SIGMA FACTO"/>
    <property type="match status" value="1"/>
</dbReference>
<dbReference type="InterPro" id="IPR013249">
    <property type="entry name" value="RNA_pol_sigma70_r4_t2"/>
</dbReference>
<dbReference type="RefSeq" id="WP_345262549.1">
    <property type="nucleotide sequence ID" value="NZ_BAABIM010000001.1"/>
</dbReference>
<evidence type="ECO:0000256" key="3">
    <source>
        <dbReference type="ARBA" id="ARBA00023082"/>
    </source>
</evidence>
<evidence type="ECO:0000256" key="4">
    <source>
        <dbReference type="ARBA" id="ARBA00023163"/>
    </source>
</evidence>
<dbReference type="NCBIfam" id="TIGR02937">
    <property type="entry name" value="sigma70-ECF"/>
    <property type="match status" value="1"/>
</dbReference>
<proteinExistence type="inferred from homology"/>
<dbReference type="CDD" id="cd06171">
    <property type="entry name" value="Sigma70_r4"/>
    <property type="match status" value="1"/>
</dbReference>
<dbReference type="InterPro" id="IPR013325">
    <property type="entry name" value="RNA_pol_sigma_r2"/>
</dbReference>
<dbReference type="Pfam" id="PF08281">
    <property type="entry name" value="Sigma70_r4_2"/>
    <property type="match status" value="1"/>
</dbReference>
<dbReference type="Pfam" id="PF04542">
    <property type="entry name" value="Sigma70_r2"/>
    <property type="match status" value="1"/>
</dbReference>
<dbReference type="Gene3D" id="1.10.10.10">
    <property type="entry name" value="Winged helix-like DNA-binding domain superfamily/Winged helix DNA-binding domain"/>
    <property type="match status" value="1"/>
</dbReference>
<sequence length="201" mass="22465">MSTLPDTPADTGALAGADAAYERSDDALVRAARVGDEDAFGEIVERYGPGMLRYAQRLMNGSETDAAEVTQEALISAWRSLESFAGHSSLKTWLFRLVHRRAADQLRRRRATPIDDALLSRMVKPAADNPLQHVLDQELLGALQQALSELPWHQRATWLLREVEGLSYDEIAATLSMPVGSVRGHLYRGRRTLAERMARWR</sequence>
<evidence type="ECO:0000313" key="8">
    <source>
        <dbReference type="Proteomes" id="UP001500621"/>
    </source>
</evidence>
<keyword evidence="2" id="KW-0805">Transcription regulation</keyword>
<comment type="similarity">
    <text evidence="1">Belongs to the sigma-70 factor family. ECF subfamily.</text>
</comment>
<dbReference type="Gene3D" id="1.10.1740.10">
    <property type="match status" value="1"/>
</dbReference>
<evidence type="ECO:0000259" key="6">
    <source>
        <dbReference type="Pfam" id="PF08281"/>
    </source>
</evidence>
<keyword evidence="3" id="KW-0731">Sigma factor</keyword>
<evidence type="ECO:0000256" key="2">
    <source>
        <dbReference type="ARBA" id="ARBA00023015"/>
    </source>
</evidence>
<comment type="caution">
    <text evidence="7">The sequence shown here is derived from an EMBL/GenBank/DDBJ whole genome shotgun (WGS) entry which is preliminary data.</text>
</comment>
<dbReference type="PANTHER" id="PTHR43133:SF51">
    <property type="entry name" value="RNA POLYMERASE SIGMA FACTOR"/>
    <property type="match status" value="1"/>
</dbReference>
<dbReference type="SUPFAM" id="SSF88659">
    <property type="entry name" value="Sigma3 and sigma4 domains of RNA polymerase sigma factors"/>
    <property type="match status" value="1"/>
</dbReference>
<organism evidence="7 8">
    <name type="scientific">Nocardioides nanhaiensis</name>
    <dbReference type="NCBI Taxonomy" id="1476871"/>
    <lineage>
        <taxon>Bacteria</taxon>
        <taxon>Bacillati</taxon>
        <taxon>Actinomycetota</taxon>
        <taxon>Actinomycetes</taxon>
        <taxon>Propionibacteriales</taxon>
        <taxon>Nocardioidaceae</taxon>
        <taxon>Nocardioides</taxon>
    </lineage>
</organism>
<evidence type="ECO:0000256" key="1">
    <source>
        <dbReference type="ARBA" id="ARBA00010641"/>
    </source>
</evidence>